<name>A0A915KI52_ROMCU</name>
<evidence type="ECO:0000259" key="5">
    <source>
        <dbReference type="PROSITE" id="PS50865"/>
    </source>
</evidence>
<dbReference type="GO" id="GO:0008270">
    <property type="term" value="F:zinc ion binding"/>
    <property type="evidence" value="ECO:0007669"/>
    <property type="project" value="UniProtKB-KW"/>
</dbReference>
<dbReference type="Gene3D" id="1.25.40.10">
    <property type="entry name" value="Tetratricopeptide repeat domain"/>
    <property type="match status" value="1"/>
</dbReference>
<dbReference type="InterPro" id="IPR050869">
    <property type="entry name" value="H3K4_H4K5_MeTrfase"/>
</dbReference>
<dbReference type="AlphaFoldDB" id="A0A915KI52"/>
<evidence type="ECO:0000256" key="3">
    <source>
        <dbReference type="ARBA" id="ARBA00022833"/>
    </source>
</evidence>
<dbReference type="WBParaSite" id="nRc.2.0.1.t37676-RA">
    <property type="protein sequence ID" value="nRc.2.0.1.t37676-RA"/>
    <property type="gene ID" value="nRc.2.0.1.g37676"/>
</dbReference>
<protein>
    <submittedName>
        <fullName evidence="7">MYND-type domain-containing protein</fullName>
    </submittedName>
</protein>
<dbReference type="Pfam" id="PF01753">
    <property type="entry name" value="zf-MYND"/>
    <property type="match status" value="1"/>
</dbReference>
<dbReference type="InterPro" id="IPR002893">
    <property type="entry name" value="Znf_MYND"/>
</dbReference>
<dbReference type="PANTHER" id="PTHR12197:SF241">
    <property type="entry name" value="MYND-TYPE DOMAIN-CONTAINING PROTEIN"/>
    <property type="match status" value="1"/>
</dbReference>
<dbReference type="Gene3D" id="6.10.140.2220">
    <property type="match status" value="1"/>
</dbReference>
<accession>A0A915KI52</accession>
<dbReference type="PANTHER" id="PTHR12197">
    <property type="entry name" value="HISTONE-LYSINE N-METHYLTRANSFERASE SMYD"/>
    <property type="match status" value="1"/>
</dbReference>
<reference evidence="7" key="1">
    <citation type="submission" date="2022-11" db="UniProtKB">
        <authorList>
            <consortium name="WormBaseParasite"/>
        </authorList>
    </citation>
    <scope>IDENTIFICATION</scope>
</reference>
<organism evidence="6 7">
    <name type="scientific">Romanomermis culicivorax</name>
    <name type="common">Nematode worm</name>
    <dbReference type="NCBI Taxonomy" id="13658"/>
    <lineage>
        <taxon>Eukaryota</taxon>
        <taxon>Metazoa</taxon>
        <taxon>Ecdysozoa</taxon>
        <taxon>Nematoda</taxon>
        <taxon>Enoplea</taxon>
        <taxon>Dorylaimia</taxon>
        <taxon>Mermithida</taxon>
        <taxon>Mermithoidea</taxon>
        <taxon>Mermithidae</taxon>
        <taxon>Romanomermis</taxon>
    </lineage>
</organism>
<dbReference type="Gene3D" id="2.170.270.10">
    <property type="entry name" value="SET domain"/>
    <property type="match status" value="1"/>
</dbReference>
<dbReference type="SUPFAM" id="SSF144232">
    <property type="entry name" value="HIT/MYND zinc finger-like"/>
    <property type="match status" value="1"/>
</dbReference>
<dbReference type="Proteomes" id="UP000887565">
    <property type="component" value="Unplaced"/>
</dbReference>
<keyword evidence="3" id="KW-0862">Zinc</keyword>
<keyword evidence="1" id="KW-0479">Metal-binding</keyword>
<evidence type="ECO:0000256" key="1">
    <source>
        <dbReference type="ARBA" id="ARBA00022723"/>
    </source>
</evidence>
<dbReference type="OMA" id="HRIMDYL"/>
<feature type="domain" description="MYND-type" evidence="5">
    <location>
        <begin position="28"/>
        <end position="69"/>
    </location>
</feature>
<dbReference type="CDD" id="cd20071">
    <property type="entry name" value="SET_SMYD"/>
    <property type="match status" value="1"/>
</dbReference>
<keyword evidence="6" id="KW-1185">Reference proteome</keyword>
<keyword evidence="2 4" id="KW-0863">Zinc-finger</keyword>
<dbReference type="InterPro" id="IPR046341">
    <property type="entry name" value="SET_dom_sf"/>
</dbReference>
<evidence type="ECO:0000256" key="2">
    <source>
        <dbReference type="ARBA" id="ARBA00022771"/>
    </source>
</evidence>
<evidence type="ECO:0000313" key="6">
    <source>
        <dbReference type="Proteomes" id="UP000887565"/>
    </source>
</evidence>
<proteinExistence type="predicted"/>
<evidence type="ECO:0000313" key="7">
    <source>
        <dbReference type="WBParaSite" id="nRc.2.0.1.t37676-RA"/>
    </source>
</evidence>
<dbReference type="GO" id="GO:0005634">
    <property type="term" value="C:nucleus"/>
    <property type="evidence" value="ECO:0007669"/>
    <property type="project" value="TreeGrafter"/>
</dbReference>
<evidence type="ECO:0000256" key="4">
    <source>
        <dbReference type="PROSITE-ProRule" id="PRU00134"/>
    </source>
</evidence>
<dbReference type="SUPFAM" id="SSF82199">
    <property type="entry name" value="SET domain"/>
    <property type="match status" value="1"/>
</dbReference>
<dbReference type="InterPro" id="IPR011990">
    <property type="entry name" value="TPR-like_helical_dom_sf"/>
</dbReference>
<dbReference type="PROSITE" id="PS50865">
    <property type="entry name" value="ZF_MYND_2"/>
    <property type="match status" value="1"/>
</dbReference>
<sequence length="455" mass="53043">MTTDHPVQTLTFYPFAYALLDEEVASHCWYCLRETCTTNQLRKCSTCKVALYCDKKCQNLGWSDHVAECKAFLNNKDIVGDCSPTILPVEVRMLARIVWRYKCILKDNKFVSSEGFSLNRSSKRSIMEICDHAEDIRRDSYAIDKFESIYQKLTLCYDKKHICDKETVFQLHCRNFINRHSISDLDYMKEIAKGLFLDLCAYNHSCAPNAVYTCSSFVATLRSLSKDVDLNNISTTFYTYIDLLLSKQLRRKLLSETWYFKCYCTRCSDVNDHLLTSIRCFECNHAIMIFDEKDSLKTEATCNCGHKITEEVINRALILMRSLDTIVSNLPDDNDPKDKLQFLTDLAAKHKHLLHGSNIYYVKIFQSIIGLLDPVRDSSDLLKYHEQSIDCMKLCFPNRHPALAYHFMNMGIFSRRLNDDRRAENYLKQAYDMLKFSLGEDHSMTKKCVDWLEKR</sequence>